<name>A0AAJ0CD36_9HYPO</name>
<keyword evidence="3" id="KW-1185">Reference proteome</keyword>
<dbReference type="PROSITE" id="PS50088">
    <property type="entry name" value="ANK_REPEAT"/>
    <property type="match status" value="1"/>
</dbReference>
<dbReference type="EMBL" id="JASWJB010000453">
    <property type="protein sequence ID" value="KAK2590327.1"/>
    <property type="molecule type" value="Genomic_DNA"/>
</dbReference>
<dbReference type="SUPFAM" id="SSF48403">
    <property type="entry name" value="Ankyrin repeat"/>
    <property type="match status" value="1"/>
</dbReference>
<dbReference type="Gene3D" id="1.25.40.20">
    <property type="entry name" value="Ankyrin repeat-containing domain"/>
    <property type="match status" value="1"/>
</dbReference>
<comment type="caution">
    <text evidence="2">The sequence shown here is derived from an EMBL/GenBank/DDBJ whole genome shotgun (WGS) entry which is preliminary data.</text>
</comment>
<evidence type="ECO:0000313" key="3">
    <source>
        <dbReference type="Proteomes" id="UP001251528"/>
    </source>
</evidence>
<feature type="repeat" description="ANK" evidence="1">
    <location>
        <begin position="48"/>
        <end position="82"/>
    </location>
</feature>
<accession>A0AAJ0CD36</accession>
<evidence type="ECO:0000256" key="1">
    <source>
        <dbReference type="PROSITE-ProRule" id="PRU00023"/>
    </source>
</evidence>
<dbReference type="Proteomes" id="UP001251528">
    <property type="component" value="Unassembled WGS sequence"/>
</dbReference>
<dbReference type="InterPro" id="IPR002110">
    <property type="entry name" value="Ankyrin_rpt"/>
</dbReference>
<proteinExistence type="predicted"/>
<dbReference type="InterPro" id="IPR036770">
    <property type="entry name" value="Ankyrin_rpt-contain_sf"/>
</dbReference>
<evidence type="ECO:0000313" key="2">
    <source>
        <dbReference type="EMBL" id="KAK2590327.1"/>
    </source>
</evidence>
<protein>
    <recommendedName>
        <fullName evidence="4">Ankyrin repeat protein</fullName>
    </recommendedName>
</protein>
<organism evidence="2 3">
    <name type="scientific">Conoideocrella luteorostrata</name>
    <dbReference type="NCBI Taxonomy" id="1105319"/>
    <lineage>
        <taxon>Eukaryota</taxon>
        <taxon>Fungi</taxon>
        <taxon>Dikarya</taxon>
        <taxon>Ascomycota</taxon>
        <taxon>Pezizomycotina</taxon>
        <taxon>Sordariomycetes</taxon>
        <taxon>Hypocreomycetidae</taxon>
        <taxon>Hypocreales</taxon>
        <taxon>Clavicipitaceae</taxon>
        <taxon>Conoideocrella</taxon>
    </lineage>
</organism>
<evidence type="ECO:0008006" key="4">
    <source>
        <dbReference type="Google" id="ProtNLM"/>
    </source>
</evidence>
<reference evidence="2" key="1">
    <citation type="submission" date="2023-06" db="EMBL/GenBank/DDBJ databases">
        <title>Conoideocrella luteorostrata (Hypocreales: Clavicipitaceae), a potential biocontrol fungus for elongate hemlock scale in United States Christmas tree production areas.</title>
        <authorList>
            <person name="Barrett H."/>
            <person name="Lovett B."/>
            <person name="Macias A.M."/>
            <person name="Stajich J.E."/>
            <person name="Kasson M.T."/>
        </authorList>
    </citation>
    <scope>NUCLEOTIDE SEQUENCE</scope>
    <source>
        <strain evidence="2">ARSEF 14590</strain>
    </source>
</reference>
<gene>
    <name evidence="2" type="ORF">QQS21_011989</name>
</gene>
<sequence length="319" mass="36415">MCGHVEFTFSDEDVAENTTLLHIAVAHTDVDALMRHGFEPTWNCVDSHGRHALTTTMRSGNFDVDLLQKLINVGVNIEMRDSLNRTALYYAMERLMQQVFFLEDRVEDAIRTLLVNGADPLSRDSCIDAAKDVLLSYIRKVKHDELGMTHVCCTLPFPKTKNMSEDDIHDIIEEELEFIEILNDDMQQLSDKSFNELLHYWFSQIQADLLQELKDALSLSEKSEGKGEAFRRFKPQIDYDGDRFINRGAAFTSDLGIIELLSGLAVYIVHVVRMHHSGDETYQLEDKQRPCVPSTNYTVTKSDSANWYTARAVQDSIGR</sequence>
<keyword evidence="1" id="KW-0040">ANK repeat</keyword>
<dbReference type="AlphaFoldDB" id="A0AAJ0CD36"/>